<protein>
    <submittedName>
        <fullName evidence="3">Nonribosomal peptide synthetase (Adenylation domain)</fullName>
    </submittedName>
</protein>
<dbReference type="Pfam" id="PF00501">
    <property type="entry name" value="AMP-binding"/>
    <property type="match status" value="1"/>
</dbReference>
<dbReference type="InterPro" id="IPR042099">
    <property type="entry name" value="ANL_N_sf"/>
</dbReference>
<proteinExistence type="predicted"/>
<evidence type="ECO:0000313" key="3">
    <source>
        <dbReference type="EMBL" id="ALF45089.1"/>
    </source>
</evidence>
<dbReference type="OrthoDB" id="9765680at2"/>
<sequence length="574" mass="62505">MQTIYSVFRDVVAAHGDEPAIIEDGGTLTFAELSRMVDAIAAHFPPNLNSAGIVMSHGAQMIATIFAVLKCGARYVPAEPDFPTGRIATMMSEANVDFIVTQRKFAPRLEGFELKFIDEICKFGGTGGSQNDKFYDKNEPSAERIEHKIYDLKNENNLKSSEYEVSGASVSDEGFTLQNAAPQANTDQIYTAESQIEPSNSASQTHEFADRSGQIYAQSPDVPAYVLYTSGTTGRPKGVCVTNRNVCHYVRAFASEFRPRAGDVMLQQSVCSFDIFVEEVFASLLNGVALAIASESDKADIGTLMSFVARHNVTMLSGFPYLLAQMNELPRIPRSLRLLISGGDVLRGAYVNRLLAQAEIYNTYGPSETTVCASYYRCNDGAVLEDGTYPIGRAVKGARIKILNEYGEELPAGEKGEICIYGGGVSLGYIGEHDAENRAFESLPDGGRMYRSGDLGYLLPSGDIAFLHRKDTQVMICGKRTEVAEVEARLRRCAGVSQAIVRAFTDEAGLAYMVAYVVAEGENLSLCALKSELAQNLTPFMIPEFFIRLPQMPLNTSGKPDAAKLPIPMKDGGK</sequence>
<dbReference type="SUPFAM" id="SSF56801">
    <property type="entry name" value="Acetyl-CoA synthetase-like"/>
    <property type="match status" value="1"/>
</dbReference>
<dbReference type="Gene3D" id="3.30.300.30">
    <property type="match status" value="1"/>
</dbReference>
<dbReference type="GO" id="GO:0031177">
    <property type="term" value="F:phosphopantetheine binding"/>
    <property type="evidence" value="ECO:0007669"/>
    <property type="project" value="TreeGrafter"/>
</dbReference>
<dbReference type="InterPro" id="IPR000873">
    <property type="entry name" value="AMP-dep_synth/lig_dom"/>
</dbReference>
<dbReference type="InterPro" id="IPR045851">
    <property type="entry name" value="AMP-bd_C_sf"/>
</dbReference>
<dbReference type="Pfam" id="PF13193">
    <property type="entry name" value="AMP-binding_C"/>
    <property type="match status" value="1"/>
</dbReference>
<dbReference type="GO" id="GO:0043041">
    <property type="term" value="P:amino acid activation for nonribosomal peptide biosynthetic process"/>
    <property type="evidence" value="ECO:0007669"/>
    <property type="project" value="TreeGrafter"/>
</dbReference>
<dbReference type="GO" id="GO:0044550">
    <property type="term" value="P:secondary metabolite biosynthetic process"/>
    <property type="evidence" value="ECO:0007669"/>
    <property type="project" value="TreeGrafter"/>
</dbReference>
<dbReference type="PROSITE" id="PS00455">
    <property type="entry name" value="AMP_BINDING"/>
    <property type="match status" value="1"/>
</dbReference>
<dbReference type="STRING" id="360105.CCV52592_1536"/>
<feature type="domain" description="AMP-binding enzyme C-terminal" evidence="2">
    <location>
        <begin position="485"/>
        <end position="559"/>
    </location>
</feature>
<evidence type="ECO:0000259" key="2">
    <source>
        <dbReference type="Pfam" id="PF13193"/>
    </source>
</evidence>
<dbReference type="PANTHER" id="PTHR45527:SF1">
    <property type="entry name" value="FATTY ACID SYNTHASE"/>
    <property type="match status" value="1"/>
</dbReference>
<dbReference type="AlphaFoldDB" id="A0A0M4TL71"/>
<dbReference type="InterPro" id="IPR025110">
    <property type="entry name" value="AMP-bd_C"/>
</dbReference>
<gene>
    <name evidence="3" type="ORF">CCV52592_1536</name>
</gene>
<dbReference type="InterPro" id="IPR020845">
    <property type="entry name" value="AMP-binding_CS"/>
</dbReference>
<reference evidence="3" key="1">
    <citation type="submission" date="2016-07" db="EMBL/GenBank/DDBJ databases">
        <title>Comparative genomics of the Campylobacter concisus group.</title>
        <authorList>
            <person name="Miller W.G."/>
            <person name="Yee E."/>
            <person name="Chapman M.H."/>
            <person name="Huynh S."/>
            <person name="Bono J.L."/>
            <person name="On S.L.W."/>
            <person name="StLeger J."/>
            <person name="Foster G."/>
            <person name="Parker C.T."/>
        </authorList>
    </citation>
    <scope>NUCLEOTIDE SEQUENCE</scope>
    <source>
        <strain evidence="3">525.92</strain>
    </source>
</reference>
<evidence type="ECO:0000313" key="4">
    <source>
        <dbReference type="Proteomes" id="UP000006380"/>
    </source>
</evidence>
<dbReference type="RefSeq" id="WP_041743143.1">
    <property type="nucleotide sequence ID" value="NC_009715.2"/>
</dbReference>
<evidence type="ECO:0000259" key="1">
    <source>
        <dbReference type="Pfam" id="PF00501"/>
    </source>
</evidence>
<dbReference type="EMBL" id="CP000767">
    <property type="protein sequence ID" value="ALF45089.1"/>
    <property type="molecule type" value="Genomic_DNA"/>
</dbReference>
<dbReference type="CDD" id="cd05930">
    <property type="entry name" value="A_NRPS"/>
    <property type="match status" value="1"/>
</dbReference>
<dbReference type="KEGG" id="ccv:CCV52592_1536"/>
<keyword evidence="4" id="KW-1185">Reference proteome</keyword>
<dbReference type="PANTHER" id="PTHR45527">
    <property type="entry name" value="NONRIBOSOMAL PEPTIDE SYNTHETASE"/>
    <property type="match status" value="1"/>
</dbReference>
<dbReference type="Gene3D" id="3.40.50.12780">
    <property type="entry name" value="N-terminal domain of ligase-like"/>
    <property type="match status" value="2"/>
</dbReference>
<organism evidence="3 4">
    <name type="scientific">Campylobacter curvus (strain 525.92)</name>
    <dbReference type="NCBI Taxonomy" id="360105"/>
    <lineage>
        <taxon>Bacteria</taxon>
        <taxon>Pseudomonadati</taxon>
        <taxon>Campylobacterota</taxon>
        <taxon>Epsilonproteobacteria</taxon>
        <taxon>Campylobacterales</taxon>
        <taxon>Campylobacteraceae</taxon>
        <taxon>Campylobacter</taxon>
    </lineage>
</organism>
<feature type="domain" description="AMP-dependent synthetase/ligase" evidence="1">
    <location>
        <begin position="8"/>
        <end position="429"/>
    </location>
</feature>
<accession>A0A0M4TL71</accession>
<name>A0A0M4TL71_CAMC5</name>
<dbReference type="GO" id="GO:0005737">
    <property type="term" value="C:cytoplasm"/>
    <property type="evidence" value="ECO:0007669"/>
    <property type="project" value="TreeGrafter"/>
</dbReference>
<dbReference type="Proteomes" id="UP000006380">
    <property type="component" value="Chromosome"/>
</dbReference>